<organism evidence="1 2">
    <name type="scientific">Austropuccinia psidii MF-1</name>
    <dbReference type="NCBI Taxonomy" id="1389203"/>
    <lineage>
        <taxon>Eukaryota</taxon>
        <taxon>Fungi</taxon>
        <taxon>Dikarya</taxon>
        <taxon>Basidiomycota</taxon>
        <taxon>Pucciniomycotina</taxon>
        <taxon>Pucciniomycetes</taxon>
        <taxon>Pucciniales</taxon>
        <taxon>Sphaerophragmiaceae</taxon>
        <taxon>Austropuccinia</taxon>
    </lineage>
</organism>
<name>A0A9Q3GBM4_9BASI</name>
<gene>
    <name evidence="1" type="ORF">O181_001348</name>
</gene>
<protein>
    <submittedName>
        <fullName evidence="1">Uncharacterized protein</fullName>
    </submittedName>
</protein>
<evidence type="ECO:0000313" key="2">
    <source>
        <dbReference type="Proteomes" id="UP000765509"/>
    </source>
</evidence>
<comment type="caution">
    <text evidence="1">The sequence shown here is derived from an EMBL/GenBank/DDBJ whole genome shotgun (WGS) entry which is preliminary data.</text>
</comment>
<sequence>MLPHCPQDMAPWLPPIPALTPSYASSHPLSLSDAYHPYTHIVPQYMPPTPPSPLLTLPPTCLILSAAYCP</sequence>
<evidence type="ECO:0000313" key="1">
    <source>
        <dbReference type="EMBL" id="MBW0461633.1"/>
    </source>
</evidence>
<reference evidence="1" key="1">
    <citation type="submission" date="2021-03" db="EMBL/GenBank/DDBJ databases">
        <title>Draft genome sequence of rust myrtle Austropuccinia psidii MF-1, a brazilian biotype.</title>
        <authorList>
            <person name="Quecine M.C."/>
            <person name="Pachon D.M.R."/>
            <person name="Bonatelli M.L."/>
            <person name="Correr F.H."/>
            <person name="Franceschini L.M."/>
            <person name="Leite T.F."/>
            <person name="Margarido G.R.A."/>
            <person name="Almeida C.A."/>
            <person name="Ferrarezi J.A."/>
            <person name="Labate C.A."/>
        </authorList>
    </citation>
    <scope>NUCLEOTIDE SEQUENCE</scope>
    <source>
        <strain evidence="1">MF-1</strain>
    </source>
</reference>
<keyword evidence="2" id="KW-1185">Reference proteome</keyword>
<proteinExistence type="predicted"/>
<accession>A0A9Q3GBM4</accession>
<dbReference type="AlphaFoldDB" id="A0A9Q3GBM4"/>
<dbReference type="EMBL" id="AVOT02000191">
    <property type="protein sequence ID" value="MBW0461633.1"/>
    <property type="molecule type" value="Genomic_DNA"/>
</dbReference>
<dbReference type="Proteomes" id="UP000765509">
    <property type="component" value="Unassembled WGS sequence"/>
</dbReference>